<dbReference type="Proteomes" id="UP000813461">
    <property type="component" value="Unassembled WGS sequence"/>
</dbReference>
<reference evidence="1" key="1">
    <citation type="journal article" date="2021" name="Nat. Commun.">
        <title>Genetic determinants of endophytism in the Arabidopsis root mycobiome.</title>
        <authorList>
            <person name="Mesny F."/>
            <person name="Miyauchi S."/>
            <person name="Thiergart T."/>
            <person name="Pickel B."/>
            <person name="Atanasova L."/>
            <person name="Karlsson M."/>
            <person name="Huettel B."/>
            <person name="Barry K.W."/>
            <person name="Haridas S."/>
            <person name="Chen C."/>
            <person name="Bauer D."/>
            <person name="Andreopoulos W."/>
            <person name="Pangilinan J."/>
            <person name="LaButti K."/>
            <person name="Riley R."/>
            <person name="Lipzen A."/>
            <person name="Clum A."/>
            <person name="Drula E."/>
            <person name="Henrissat B."/>
            <person name="Kohler A."/>
            <person name="Grigoriev I.V."/>
            <person name="Martin F.M."/>
            <person name="Hacquard S."/>
        </authorList>
    </citation>
    <scope>NUCLEOTIDE SEQUENCE</scope>
    <source>
        <strain evidence="1">MPI-SDFR-AT-0120</strain>
    </source>
</reference>
<dbReference type="EMBL" id="JAGMVJ010000011">
    <property type="protein sequence ID" value="KAH7086548.1"/>
    <property type="molecule type" value="Genomic_DNA"/>
</dbReference>
<dbReference type="PANTHER" id="PTHR42085:SF2">
    <property type="entry name" value="F-BOX DOMAIN-CONTAINING PROTEIN"/>
    <property type="match status" value="1"/>
</dbReference>
<dbReference type="AlphaFoldDB" id="A0A8K0R6X3"/>
<gene>
    <name evidence="1" type="ORF">FB567DRAFT_603595</name>
</gene>
<dbReference type="OrthoDB" id="62952at2759"/>
<name>A0A8K0R6X3_9PLEO</name>
<organism evidence="1 2">
    <name type="scientific">Paraphoma chrysanthemicola</name>
    <dbReference type="NCBI Taxonomy" id="798071"/>
    <lineage>
        <taxon>Eukaryota</taxon>
        <taxon>Fungi</taxon>
        <taxon>Dikarya</taxon>
        <taxon>Ascomycota</taxon>
        <taxon>Pezizomycotina</taxon>
        <taxon>Dothideomycetes</taxon>
        <taxon>Pleosporomycetidae</taxon>
        <taxon>Pleosporales</taxon>
        <taxon>Pleosporineae</taxon>
        <taxon>Phaeosphaeriaceae</taxon>
        <taxon>Paraphoma</taxon>
    </lineage>
</organism>
<evidence type="ECO:0000313" key="1">
    <source>
        <dbReference type="EMBL" id="KAH7086548.1"/>
    </source>
</evidence>
<dbReference type="PANTHER" id="PTHR42085">
    <property type="entry name" value="F-BOX DOMAIN-CONTAINING PROTEIN"/>
    <property type="match status" value="1"/>
</dbReference>
<comment type="caution">
    <text evidence="1">The sequence shown here is derived from an EMBL/GenBank/DDBJ whole genome shotgun (WGS) entry which is preliminary data.</text>
</comment>
<dbReference type="InterPro" id="IPR038883">
    <property type="entry name" value="AN11006-like"/>
</dbReference>
<sequence length="209" mass="23202">MSGLASRNMETFRFLDLPAELRNAIYAEFVVVGDVVYSPTTTTSRDHKKPDLTLLRVCKQICDEAESLYLSKNMLRFPNNWLKCLPFAETTDSSGASLETLPRHMFSQAAFKFVRNISLAFTSDQLSLQLTTKSSGSSMKKSTVRDRITRLVESRKEMRLITGFMEILSLNGIICPPHCSGSNVDWGLSMSISSTPFVQLAAVVSTAVS</sequence>
<proteinExistence type="predicted"/>
<accession>A0A8K0R6X3</accession>
<keyword evidence="2" id="KW-1185">Reference proteome</keyword>
<protein>
    <submittedName>
        <fullName evidence="1">Uncharacterized protein</fullName>
    </submittedName>
</protein>
<evidence type="ECO:0000313" key="2">
    <source>
        <dbReference type="Proteomes" id="UP000813461"/>
    </source>
</evidence>